<dbReference type="Pfam" id="PF00196">
    <property type="entry name" value="GerE"/>
    <property type="match status" value="1"/>
</dbReference>
<dbReference type="OrthoDB" id="9774661at2"/>
<evidence type="ECO:0000256" key="1">
    <source>
        <dbReference type="ARBA" id="ARBA00023015"/>
    </source>
</evidence>
<sequence length="236" mass="26099">MKDWTQDVLARLSEASEPHQVLAQISAAARHLGFEHCAYGLRVLVPLTRPKTAMLSTYDSRWNRRYLDAGYLDIDPTVAHGVRSGAPVIWSNEVFRTAPGLWDEARSFGLRVGFSQSVFEADARVGMLSLARSCESLTTAEMRAKDTLLQWLVITAHRALCPLLGESPLKGIPPLKRRQVELLRWTGDGKTSDEIASIVGISKPTVEFHFRNAITSLGVNNKYAAATRASRLGLLN</sequence>
<dbReference type="PRINTS" id="PR00038">
    <property type="entry name" value="HTHLUXR"/>
</dbReference>
<dbReference type="Gene3D" id="3.30.450.80">
    <property type="entry name" value="Transcription factor LuxR-like, autoinducer-binding domain"/>
    <property type="match status" value="1"/>
</dbReference>
<keyword evidence="2" id="KW-0238">DNA-binding</keyword>
<dbReference type="Pfam" id="PF03472">
    <property type="entry name" value="Autoind_bind"/>
    <property type="match status" value="1"/>
</dbReference>
<dbReference type="InterPro" id="IPR005143">
    <property type="entry name" value="TF_LuxR_autoind-bd_dom"/>
</dbReference>
<dbReference type="InterPro" id="IPR036693">
    <property type="entry name" value="TF_LuxR_autoind-bd_dom_sf"/>
</dbReference>
<dbReference type="Gene3D" id="1.10.10.10">
    <property type="entry name" value="Winged helix-like DNA-binding domain superfamily/Winged helix DNA-binding domain"/>
    <property type="match status" value="1"/>
</dbReference>
<accession>A0A0D0MX93</accession>
<evidence type="ECO:0000313" key="6">
    <source>
        <dbReference type="Proteomes" id="UP000032067"/>
    </source>
</evidence>
<dbReference type="GO" id="GO:0006355">
    <property type="term" value="P:regulation of DNA-templated transcription"/>
    <property type="evidence" value="ECO:0007669"/>
    <property type="project" value="InterPro"/>
</dbReference>
<dbReference type="SUPFAM" id="SSF75516">
    <property type="entry name" value="Pheromone-binding domain of LuxR-like quorum-sensing transcription factors"/>
    <property type="match status" value="1"/>
</dbReference>
<name>A0A0D0MX93_VARPD</name>
<comment type="caution">
    <text evidence="5">The sequence shown here is derived from an EMBL/GenBank/DDBJ whole genome shotgun (WGS) entry which is preliminary data.</text>
</comment>
<keyword evidence="3" id="KW-0804">Transcription</keyword>
<evidence type="ECO:0000313" key="5">
    <source>
        <dbReference type="EMBL" id="KIQ35469.1"/>
    </source>
</evidence>
<dbReference type="PANTHER" id="PTHR44688:SF16">
    <property type="entry name" value="DNA-BINDING TRANSCRIPTIONAL ACTIVATOR DEVR_DOSR"/>
    <property type="match status" value="1"/>
</dbReference>
<gene>
    <name evidence="5" type="ORF">RT97_05760</name>
</gene>
<proteinExistence type="predicted"/>
<dbReference type="AlphaFoldDB" id="A0A0D0MX93"/>
<dbReference type="PROSITE" id="PS50043">
    <property type="entry name" value="HTH_LUXR_2"/>
    <property type="match status" value="1"/>
</dbReference>
<evidence type="ECO:0000259" key="4">
    <source>
        <dbReference type="PROSITE" id="PS50043"/>
    </source>
</evidence>
<dbReference type="InterPro" id="IPR036388">
    <property type="entry name" value="WH-like_DNA-bd_sf"/>
</dbReference>
<dbReference type="SMART" id="SM00421">
    <property type="entry name" value="HTH_LUXR"/>
    <property type="match status" value="1"/>
</dbReference>
<dbReference type="PANTHER" id="PTHR44688">
    <property type="entry name" value="DNA-BINDING TRANSCRIPTIONAL ACTIVATOR DEVR_DOSR"/>
    <property type="match status" value="1"/>
</dbReference>
<dbReference type="SUPFAM" id="SSF46894">
    <property type="entry name" value="C-terminal effector domain of the bipartite response regulators"/>
    <property type="match status" value="1"/>
</dbReference>
<feature type="domain" description="HTH luxR-type" evidence="4">
    <location>
        <begin position="168"/>
        <end position="233"/>
    </location>
</feature>
<dbReference type="CDD" id="cd06170">
    <property type="entry name" value="LuxR_C_like"/>
    <property type="match status" value="1"/>
</dbReference>
<dbReference type="GO" id="GO:0003677">
    <property type="term" value="F:DNA binding"/>
    <property type="evidence" value="ECO:0007669"/>
    <property type="project" value="UniProtKB-KW"/>
</dbReference>
<organism evidence="5 6">
    <name type="scientific">Variovorax paradoxus</name>
    <dbReference type="NCBI Taxonomy" id="34073"/>
    <lineage>
        <taxon>Bacteria</taxon>
        <taxon>Pseudomonadati</taxon>
        <taxon>Pseudomonadota</taxon>
        <taxon>Betaproteobacteria</taxon>
        <taxon>Burkholderiales</taxon>
        <taxon>Comamonadaceae</taxon>
        <taxon>Variovorax</taxon>
    </lineage>
</organism>
<dbReference type="RefSeq" id="WP_042577915.1">
    <property type="nucleotide sequence ID" value="NZ_JXQQ01000010.1"/>
</dbReference>
<dbReference type="EMBL" id="JXQQ01000010">
    <property type="protein sequence ID" value="KIQ35469.1"/>
    <property type="molecule type" value="Genomic_DNA"/>
</dbReference>
<dbReference type="InterPro" id="IPR016032">
    <property type="entry name" value="Sig_transdc_resp-reg_C-effctor"/>
</dbReference>
<reference evidence="5 6" key="1">
    <citation type="submission" date="2014-12" db="EMBL/GenBank/DDBJ databases">
        <title>16Stimator: statistical estimation of ribosomal gene copy numbers from draft genome assemblies.</title>
        <authorList>
            <person name="Perisin M.A."/>
            <person name="Vetter M."/>
            <person name="Gilbert J.A."/>
            <person name="Bergelson J."/>
        </authorList>
    </citation>
    <scope>NUCLEOTIDE SEQUENCE [LARGE SCALE GENOMIC DNA]</scope>
    <source>
        <strain evidence="5 6">MEDvA23</strain>
    </source>
</reference>
<dbReference type="InterPro" id="IPR000792">
    <property type="entry name" value="Tscrpt_reg_LuxR_C"/>
</dbReference>
<keyword evidence="1" id="KW-0805">Transcription regulation</keyword>
<dbReference type="Proteomes" id="UP000032067">
    <property type="component" value="Unassembled WGS sequence"/>
</dbReference>
<evidence type="ECO:0000256" key="3">
    <source>
        <dbReference type="ARBA" id="ARBA00023163"/>
    </source>
</evidence>
<protein>
    <submittedName>
        <fullName evidence="5">LuxR family transcriptional regulator</fullName>
    </submittedName>
</protein>
<evidence type="ECO:0000256" key="2">
    <source>
        <dbReference type="ARBA" id="ARBA00023125"/>
    </source>
</evidence>